<dbReference type="Gene3D" id="3.40.630.30">
    <property type="match status" value="1"/>
</dbReference>
<dbReference type="PROSITE" id="PS51186">
    <property type="entry name" value="GNAT"/>
    <property type="match status" value="1"/>
</dbReference>
<dbReference type="EMBL" id="CP030117">
    <property type="protein sequence ID" value="AWX56482.1"/>
    <property type="molecule type" value="Genomic_DNA"/>
</dbReference>
<feature type="domain" description="N-acetyltransferase" evidence="3">
    <location>
        <begin position="6"/>
        <end position="199"/>
    </location>
</feature>
<dbReference type="RefSeq" id="WP_048033155.1">
    <property type="nucleotide sequence ID" value="NZ_CP030117.1"/>
</dbReference>
<evidence type="ECO:0000259" key="3">
    <source>
        <dbReference type="PROSITE" id="PS51186"/>
    </source>
</evidence>
<evidence type="ECO:0000256" key="1">
    <source>
        <dbReference type="ARBA" id="ARBA00022679"/>
    </source>
</evidence>
<gene>
    <name evidence="4" type="ORF">AB432_016200</name>
</gene>
<name>A0A2Z4MIZ0_BREBE</name>
<dbReference type="PANTHER" id="PTHR43877">
    <property type="entry name" value="AMINOALKYLPHOSPHONATE N-ACETYLTRANSFERASE-RELATED-RELATED"/>
    <property type="match status" value="1"/>
</dbReference>
<dbReference type="Proteomes" id="UP000036061">
    <property type="component" value="Chromosome"/>
</dbReference>
<organism evidence="4 5">
    <name type="scientific">Brevibacillus brevis</name>
    <name type="common">Bacillus brevis</name>
    <dbReference type="NCBI Taxonomy" id="1393"/>
    <lineage>
        <taxon>Bacteria</taxon>
        <taxon>Bacillati</taxon>
        <taxon>Bacillota</taxon>
        <taxon>Bacilli</taxon>
        <taxon>Bacillales</taxon>
        <taxon>Paenibacillaceae</taxon>
        <taxon>Brevibacillus</taxon>
    </lineage>
</organism>
<evidence type="ECO:0000313" key="4">
    <source>
        <dbReference type="EMBL" id="AWX56482.1"/>
    </source>
</evidence>
<protein>
    <submittedName>
        <fullName evidence="4">GNAT family N-acetyltransferase</fullName>
    </submittedName>
</protein>
<dbReference type="InterPro" id="IPR050832">
    <property type="entry name" value="Bact_Acetyltransf"/>
</dbReference>
<sequence>MTVPPITIEPMHSMYNQQIGQLLVHGFRGKFQTLTKLNDGDLALFFEKLFDHVPSDPASQRMVALQEGEVVGTISIKWKTLSTSMPTFPAWKNFYRFGKWNLLKMFIGLSFLDHKPEAGECYITDVVVHPDHQGKGIGNLLLQWAQNFAQTQPSLDKLSLYVADKNPRAEQLYQRLSFHTQLRESSFLSHFLFKEKKWSYMVKRLK</sequence>
<reference evidence="4 5" key="1">
    <citation type="journal article" date="2015" name="Genome Announc.">
        <title>Draft Genome Sequence of Brevibacillus brevis DZQ7, a Plant Growth-Promoting Rhizobacterium with Broad-Spectrum Antimicrobial Activity.</title>
        <authorList>
            <person name="Hou Q."/>
            <person name="Wang C."/>
            <person name="Hou X."/>
            <person name="Xia Z."/>
            <person name="Ye J."/>
            <person name="Liu K."/>
            <person name="Liu H."/>
            <person name="Wang J."/>
            <person name="Guo H."/>
            <person name="Yu X."/>
            <person name="Yang Y."/>
            <person name="Du B."/>
            <person name="Ding Y."/>
        </authorList>
    </citation>
    <scope>NUCLEOTIDE SEQUENCE [LARGE SCALE GENOMIC DNA]</scope>
    <source>
        <strain evidence="4 5">DZQ7</strain>
    </source>
</reference>
<evidence type="ECO:0000256" key="2">
    <source>
        <dbReference type="ARBA" id="ARBA00023315"/>
    </source>
</evidence>
<evidence type="ECO:0000313" key="5">
    <source>
        <dbReference type="Proteomes" id="UP000036061"/>
    </source>
</evidence>
<dbReference type="InterPro" id="IPR016181">
    <property type="entry name" value="Acyl_CoA_acyltransferase"/>
</dbReference>
<dbReference type="InterPro" id="IPR000182">
    <property type="entry name" value="GNAT_dom"/>
</dbReference>
<dbReference type="Pfam" id="PF00583">
    <property type="entry name" value="Acetyltransf_1"/>
    <property type="match status" value="1"/>
</dbReference>
<dbReference type="AlphaFoldDB" id="A0A2Z4MIZ0"/>
<keyword evidence="2" id="KW-0012">Acyltransferase</keyword>
<dbReference type="CDD" id="cd04301">
    <property type="entry name" value="NAT_SF"/>
    <property type="match status" value="1"/>
</dbReference>
<proteinExistence type="predicted"/>
<dbReference type="GO" id="GO:0016747">
    <property type="term" value="F:acyltransferase activity, transferring groups other than amino-acyl groups"/>
    <property type="evidence" value="ECO:0007669"/>
    <property type="project" value="InterPro"/>
</dbReference>
<keyword evidence="1 4" id="KW-0808">Transferase</keyword>
<dbReference type="SUPFAM" id="SSF55729">
    <property type="entry name" value="Acyl-CoA N-acyltransferases (Nat)"/>
    <property type="match status" value="1"/>
</dbReference>
<accession>A0A2Z4MIZ0</accession>